<organism evidence="1 2">
    <name type="scientific">Alishewanella aestuarii B11</name>
    <dbReference type="NCBI Taxonomy" id="1197174"/>
    <lineage>
        <taxon>Bacteria</taxon>
        <taxon>Pseudomonadati</taxon>
        <taxon>Pseudomonadota</taxon>
        <taxon>Gammaproteobacteria</taxon>
        <taxon>Alteromonadales</taxon>
        <taxon>Alteromonadaceae</taxon>
        <taxon>Alishewanella</taxon>
    </lineage>
</organism>
<accession>J1QKX9</accession>
<sequence length="38" mass="4232">MQQKNFGSSLNIDKLQQGCNFFAVRWSVGDGHSVFGNN</sequence>
<gene>
    <name evidence="1" type="ORF">AEST_09720</name>
</gene>
<proteinExistence type="predicted"/>
<dbReference type="AlphaFoldDB" id="J1QKX9"/>
<dbReference type="EMBL" id="ALAB01000007">
    <property type="protein sequence ID" value="EJI86251.1"/>
    <property type="molecule type" value="Genomic_DNA"/>
</dbReference>
<keyword evidence="2" id="KW-1185">Reference proteome</keyword>
<dbReference type="Proteomes" id="UP000012043">
    <property type="component" value="Unassembled WGS sequence"/>
</dbReference>
<reference evidence="1 2" key="1">
    <citation type="journal article" date="2012" name="J. Bacteriol.">
        <title>Genome Sequence of Pectin-Degrading Alishewanella aestuarii Strain B11T, Isolated from Tidal Flat Sediment.</title>
        <authorList>
            <person name="Jung J."/>
            <person name="Choi S."/>
            <person name="Chun J."/>
            <person name="Park W."/>
        </authorList>
    </citation>
    <scope>NUCLEOTIDE SEQUENCE [LARGE SCALE GENOMIC DNA]</scope>
    <source>
        <strain evidence="1 2">B11</strain>
    </source>
</reference>
<evidence type="ECO:0000313" key="2">
    <source>
        <dbReference type="Proteomes" id="UP000012043"/>
    </source>
</evidence>
<comment type="caution">
    <text evidence="1">The sequence shown here is derived from an EMBL/GenBank/DDBJ whole genome shotgun (WGS) entry which is preliminary data.</text>
</comment>
<evidence type="ECO:0000313" key="1">
    <source>
        <dbReference type="EMBL" id="EJI86251.1"/>
    </source>
</evidence>
<protein>
    <submittedName>
        <fullName evidence="1">Uncharacterized protein</fullName>
    </submittedName>
</protein>
<name>J1QKX9_9ALTE</name>